<dbReference type="InterPro" id="IPR013024">
    <property type="entry name" value="GGCT-like"/>
</dbReference>
<sequence length="290" mass="33094">MGTKRKLLFVYGSLRRGEMYEHYLNEAEPVAMQAWTSGMLFDTGEGYPAMSLLGSGRVYGEVYRITEKELAAIDQLEDFQPGGHGNLYERVRLPIETDQASLEALAYIFPQPRTQEMPVVEMGDWKSRRLTKEEEFLYFAYGSCMDDERFRLQGVAGFFRDMVGCGVLKGYAMCYTLPYADGGRADIVEHYGSTVEGKVYRIGKEGLEYLLWREGVHRGVYRPAWVTLQLGGKLVSNVLTFTVMDKKQETAPPDHYAREILRGGKGIVSDRYYQQLQRDLKEKFGMDVKG</sequence>
<dbReference type="PANTHER" id="PTHR12935:SF0">
    <property type="entry name" value="GAMMA-GLUTAMYLCYCLOTRANSFERASE"/>
    <property type="match status" value="1"/>
</dbReference>
<dbReference type="InterPro" id="IPR036568">
    <property type="entry name" value="GGCT-like_sf"/>
</dbReference>
<proteinExistence type="predicted"/>
<gene>
    <name evidence="3" type="ORF">ACFOUO_05835</name>
</gene>
<protein>
    <submittedName>
        <fullName evidence="3">Gamma-glutamylcyclotransferase</fullName>
    </submittedName>
</protein>
<dbReference type="InterPro" id="IPR009288">
    <property type="entry name" value="AIG2-like_dom"/>
</dbReference>
<feature type="domain" description="Gamma-glutamylcyclotransferase AIG2-like" evidence="2">
    <location>
        <begin position="8"/>
        <end position="126"/>
    </location>
</feature>
<dbReference type="Gene3D" id="3.10.490.10">
    <property type="entry name" value="Gamma-glutamyl cyclotransferase-like"/>
    <property type="match status" value="2"/>
</dbReference>
<evidence type="ECO:0000256" key="1">
    <source>
        <dbReference type="ARBA" id="ARBA00023239"/>
    </source>
</evidence>
<dbReference type="RefSeq" id="WP_380703077.1">
    <property type="nucleotide sequence ID" value="NZ_JBHSAP010000007.1"/>
</dbReference>
<name>A0ABV8JEV5_9BACL</name>
<accession>A0ABV8JEV5</accession>
<keyword evidence="4" id="KW-1185">Reference proteome</keyword>
<dbReference type="PANTHER" id="PTHR12935">
    <property type="entry name" value="GAMMA-GLUTAMYLCYCLOTRANSFERASE"/>
    <property type="match status" value="1"/>
</dbReference>
<dbReference type="SUPFAM" id="SSF110857">
    <property type="entry name" value="Gamma-glutamyl cyclotransferase-like"/>
    <property type="match status" value="2"/>
</dbReference>
<comment type="caution">
    <text evidence="3">The sequence shown here is derived from an EMBL/GenBank/DDBJ whole genome shotgun (WGS) entry which is preliminary data.</text>
</comment>
<organism evidence="3 4">
    <name type="scientific">Salinithrix halophila</name>
    <dbReference type="NCBI Taxonomy" id="1485204"/>
    <lineage>
        <taxon>Bacteria</taxon>
        <taxon>Bacillati</taxon>
        <taxon>Bacillota</taxon>
        <taxon>Bacilli</taxon>
        <taxon>Bacillales</taxon>
        <taxon>Thermoactinomycetaceae</taxon>
        <taxon>Salinithrix</taxon>
    </lineage>
</organism>
<dbReference type="CDD" id="cd06661">
    <property type="entry name" value="GGCT_like"/>
    <property type="match status" value="2"/>
</dbReference>
<keyword evidence="1" id="KW-0456">Lyase</keyword>
<reference evidence="4" key="1">
    <citation type="journal article" date="2019" name="Int. J. Syst. Evol. Microbiol.">
        <title>The Global Catalogue of Microorganisms (GCM) 10K type strain sequencing project: providing services to taxonomists for standard genome sequencing and annotation.</title>
        <authorList>
            <consortium name="The Broad Institute Genomics Platform"/>
            <consortium name="The Broad Institute Genome Sequencing Center for Infectious Disease"/>
            <person name="Wu L."/>
            <person name="Ma J."/>
        </authorList>
    </citation>
    <scope>NUCLEOTIDE SEQUENCE [LARGE SCALE GENOMIC DNA]</scope>
    <source>
        <strain evidence="4">IBRC-M 10813</strain>
    </source>
</reference>
<dbReference type="InterPro" id="IPR017939">
    <property type="entry name" value="G-Glutamylcylcotransferase"/>
</dbReference>
<evidence type="ECO:0000313" key="4">
    <source>
        <dbReference type="Proteomes" id="UP001595843"/>
    </source>
</evidence>
<evidence type="ECO:0000313" key="3">
    <source>
        <dbReference type="EMBL" id="MFC4076330.1"/>
    </source>
</evidence>
<evidence type="ECO:0000259" key="2">
    <source>
        <dbReference type="Pfam" id="PF06094"/>
    </source>
</evidence>
<dbReference type="Pfam" id="PF06094">
    <property type="entry name" value="GGACT"/>
    <property type="match status" value="1"/>
</dbReference>
<dbReference type="EMBL" id="JBHSAP010000007">
    <property type="protein sequence ID" value="MFC4076330.1"/>
    <property type="molecule type" value="Genomic_DNA"/>
</dbReference>
<dbReference type="Pfam" id="PF13772">
    <property type="entry name" value="AIG2_2"/>
    <property type="match status" value="1"/>
</dbReference>
<dbReference type="Proteomes" id="UP001595843">
    <property type="component" value="Unassembled WGS sequence"/>
</dbReference>